<feature type="region of interest" description="Disordered" evidence="1">
    <location>
        <begin position="56"/>
        <end position="189"/>
    </location>
</feature>
<dbReference type="Proteomes" id="UP000327493">
    <property type="component" value="Chromosome 24"/>
</dbReference>
<feature type="compositionally biased region" description="Polar residues" evidence="1">
    <location>
        <begin position="84"/>
        <end position="100"/>
    </location>
</feature>
<dbReference type="AlphaFoldDB" id="A0A5J5CF48"/>
<organism evidence="2 3">
    <name type="scientific">Etheostoma spectabile</name>
    <name type="common">orangethroat darter</name>
    <dbReference type="NCBI Taxonomy" id="54343"/>
    <lineage>
        <taxon>Eukaryota</taxon>
        <taxon>Metazoa</taxon>
        <taxon>Chordata</taxon>
        <taxon>Craniata</taxon>
        <taxon>Vertebrata</taxon>
        <taxon>Euteleostomi</taxon>
        <taxon>Actinopterygii</taxon>
        <taxon>Neopterygii</taxon>
        <taxon>Teleostei</taxon>
        <taxon>Neoteleostei</taxon>
        <taxon>Acanthomorphata</taxon>
        <taxon>Eupercaria</taxon>
        <taxon>Perciformes</taxon>
        <taxon>Percoidei</taxon>
        <taxon>Percidae</taxon>
        <taxon>Etheostomatinae</taxon>
        <taxon>Etheostoma</taxon>
    </lineage>
</organism>
<feature type="compositionally biased region" description="Low complexity" evidence="1">
    <location>
        <begin position="106"/>
        <end position="118"/>
    </location>
</feature>
<protein>
    <submittedName>
        <fullName evidence="2">Uncharacterized protein</fullName>
    </submittedName>
</protein>
<accession>A0A5J5CF48</accession>
<evidence type="ECO:0000313" key="3">
    <source>
        <dbReference type="Proteomes" id="UP000327493"/>
    </source>
</evidence>
<sequence length="331" mass="35687">MEYSSPGLGLELLFSGLGLRYWRLDSDLTQTQQLMTRTQTQTGDSRLDSDLAVVGDSDLDSYSNTGDSRLDSDSTVGDSDLDSDSTVGDSDLDSYSNTSDFRLDSDSTVSDSDLDSYSNTGDSRLDSDSTVGDSDLDSYSNTGDSRLDSDSTVGDSASNTSDLRLDSDSTVGDLDSYSNTSDSRFDSDSTVGASRLDFWERRGKKACSISSCVLLKAERVKKIWNRLPVARGRQLTGPGLSIAAKTLRSCRIYACGILDSDTAIKGSPGTMRQAVEAQVLSPHCELGEHGLRQILTDVITEVRKSVNQDVDGAEILHGLLNASWLQSLLKV</sequence>
<feature type="compositionally biased region" description="Polar residues" evidence="1">
    <location>
        <begin position="128"/>
        <end position="162"/>
    </location>
</feature>
<name>A0A5J5CF48_9PERO</name>
<feature type="compositionally biased region" description="Polar residues" evidence="1">
    <location>
        <begin position="176"/>
        <end position="189"/>
    </location>
</feature>
<reference evidence="2 3" key="1">
    <citation type="submission" date="2019-08" db="EMBL/GenBank/DDBJ databases">
        <title>A chromosome-level genome assembly, high-density linkage maps, and genome scans reveal the genomic architecture of hybrid incompatibilities underlying speciation via character displacement in darters (Percidae: Etheostominae).</title>
        <authorList>
            <person name="Moran R.L."/>
            <person name="Catchen J.M."/>
            <person name="Fuller R.C."/>
        </authorList>
    </citation>
    <scope>NUCLEOTIDE SEQUENCE [LARGE SCALE GENOMIC DNA]</scope>
    <source>
        <strain evidence="2">EspeVRDwgs_2016</strain>
        <tissue evidence="2">Muscle</tissue>
    </source>
</reference>
<feature type="compositionally biased region" description="Polar residues" evidence="1">
    <location>
        <begin position="60"/>
        <end position="77"/>
    </location>
</feature>
<gene>
    <name evidence="2" type="ORF">FQN60_006726</name>
</gene>
<evidence type="ECO:0000313" key="2">
    <source>
        <dbReference type="EMBL" id="KAA8579633.1"/>
    </source>
</evidence>
<evidence type="ECO:0000256" key="1">
    <source>
        <dbReference type="SAM" id="MobiDB-lite"/>
    </source>
</evidence>
<proteinExistence type="predicted"/>
<dbReference type="EMBL" id="VOFY01000024">
    <property type="protein sequence ID" value="KAA8579633.1"/>
    <property type="molecule type" value="Genomic_DNA"/>
</dbReference>
<keyword evidence="3" id="KW-1185">Reference proteome</keyword>
<comment type="caution">
    <text evidence="2">The sequence shown here is derived from an EMBL/GenBank/DDBJ whole genome shotgun (WGS) entry which is preliminary data.</text>
</comment>